<dbReference type="Proteomes" id="UP000830116">
    <property type="component" value="Chromosome"/>
</dbReference>
<dbReference type="InterPro" id="IPR029044">
    <property type="entry name" value="Nucleotide-diphossugar_trans"/>
</dbReference>
<dbReference type="RefSeq" id="WP_243539985.1">
    <property type="nucleotide sequence ID" value="NZ_CP093442.1"/>
</dbReference>
<evidence type="ECO:0000313" key="1">
    <source>
        <dbReference type="EMBL" id="UOF02467.1"/>
    </source>
</evidence>
<protein>
    <recommendedName>
        <fullName evidence="3">Glycosyl transferase family 2</fullName>
    </recommendedName>
</protein>
<dbReference type="EMBL" id="CP093442">
    <property type="protein sequence ID" value="UOF02467.1"/>
    <property type="molecule type" value="Genomic_DNA"/>
</dbReference>
<dbReference type="Gene3D" id="3.90.550.10">
    <property type="entry name" value="Spore Coat Polysaccharide Biosynthesis Protein SpsA, Chain A"/>
    <property type="match status" value="1"/>
</dbReference>
<sequence length="340" mass="39212">MTKPGPSEFNIIMKALKIAVYGIAKNEETVAARWAASAAEADVRVVLDTGSTDRTVQVLAANGVEVHRALITPWRFDEARNRSLDLVPADVDICISLDLDEVLSPGWRDEVIKAWIPGTTMIRYPFITGFHQNGSPSQVSWGHKVHKRDGYRWKYAIHEILRPVGQHQEVFTQGFKIEHLEVKERSPDRYLDIIRQWSLLEPDEPRYQQYLARNLFDQGKYEECLAVLEKYFNLPNLDAPEKAFSYRIQAWCYRQLNAGPDLIVEALLKAVANSPRERETWAHLAEEMYFFGNIPNAYSALTNALRIKDVYQSYRLEPDVWNGKLEMMMDKVIVELKRSL</sequence>
<dbReference type="Gene3D" id="1.25.40.10">
    <property type="entry name" value="Tetratricopeptide repeat domain"/>
    <property type="match status" value="1"/>
</dbReference>
<evidence type="ECO:0000313" key="2">
    <source>
        <dbReference type="Proteomes" id="UP000830116"/>
    </source>
</evidence>
<name>A0ABY4CBW3_9BACT</name>
<dbReference type="SUPFAM" id="SSF53448">
    <property type="entry name" value="Nucleotide-diphospho-sugar transferases"/>
    <property type="match status" value="1"/>
</dbReference>
<gene>
    <name evidence="1" type="ORF">MNR06_05825</name>
</gene>
<dbReference type="SUPFAM" id="SSF48452">
    <property type="entry name" value="TPR-like"/>
    <property type="match status" value="1"/>
</dbReference>
<accession>A0ABY4CBW3</accession>
<proteinExistence type="predicted"/>
<reference evidence="1" key="1">
    <citation type="submission" date="2022-03" db="EMBL/GenBank/DDBJ databases">
        <title>Genome Identification and Characterization of new species Bdellovibrio reynosense LBG001 sp. nov. from a Mexico soil sample.</title>
        <authorList>
            <person name="Camilli A."/>
            <person name="Ajao Y."/>
            <person name="Guo X."/>
        </authorList>
    </citation>
    <scope>NUCLEOTIDE SEQUENCE</scope>
    <source>
        <strain evidence="1">LBG001</strain>
    </source>
</reference>
<dbReference type="InterPro" id="IPR011990">
    <property type="entry name" value="TPR-like_helical_dom_sf"/>
</dbReference>
<keyword evidence="2" id="KW-1185">Reference proteome</keyword>
<organism evidence="1 2">
    <name type="scientific">Bdellovibrio reynosensis</name>
    <dbReference type="NCBI Taxonomy" id="2835041"/>
    <lineage>
        <taxon>Bacteria</taxon>
        <taxon>Pseudomonadati</taxon>
        <taxon>Bdellovibrionota</taxon>
        <taxon>Bdellovibrionia</taxon>
        <taxon>Bdellovibrionales</taxon>
        <taxon>Pseudobdellovibrionaceae</taxon>
        <taxon>Bdellovibrio</taxon>
    </lineage>
</organism>
<evidence type="ECO:0008006" key="3">
    <source>
        <dbReference type="Google" id="ProtNLM"/>
    </source>
</evidence>